<name>A0ABR1D6X9_NECAM</name>
<protein>
    <submittedName>
        <fullName evidence="2">Uncharacterized protein</fullName>
    </submittedName>
</protein>
<accession>A0ABR1D6X9</accession>
<feature type="region of interest" description="Disordered" evidence="1">
    <location>
        <begin position="1"/>
        <end position="26"/>
    </location>
</feature>
<evidence type="ECO:0000313" key="3">
    <source>
        <dbReference type="Proteomes" id="UP001303046"/>
    </source>
</evidence>
<evidence type="ECO:0000256" key="1">
    <source>
        <dbReference type="SAM" id="MobiDB-lite"/>
    </source>
</evidence>
<keyword evidence="3" id="KW-1185">Reference proteome</keyword>
<sequence length="182" mass="20610">MGLLHDLTQRPYSQKKPRSSSSTGNGIAYEECRTKLSQRVSIHVGVWTRKKHGDADSFRKCIQDAAKETLPVLMRWKEFAFAYVEARSAYNSECVARSAGDFNQEKHLSRDTGEAMRDEQAGFRPGRSTIDQTLNELSTLFIEAVFSTHSAPMELPGEFFRLLDDMNQRGTAAHTTRIYNTV</sequence>
<evidence type="ECO:0000313" key="2">
    <source>
        <dbReference type="EMBL" id="KAK6745703.1"/>
    </source>
</evidence>
<feature type="compositionally biased region" description="Basic and acidic residues" evidence="1">
    <location>
        <begin position="107"/>
        <end position="121"/>
    </location>
</feature>
<comment type="caution">
    <text evidence="2">The sequence shown here is derived from an EMBL/GenBank/DDBJ whole genome shotgun (WGS) entry which is preliminary data.</text>
</comment>
<feature type="region of interest" description="Disordered" evidence="1">
    <location>
        <begin position="107"/>
        <end position="127"/>
    </location>
</feature>
<organism evidence="2 3">
    <name type="scientific">Necator americanus</name>
    <name type="common">Human hookworm</name>
    <dbReference type="NCBI Taxonomy" id="51031"/>
    <lineage>
        <taxon>Eukaryota</taxon>
        <taxon>Metazoa</taxon>
        <taxon>Ecdysozoa</taxon>
        <taxon>Nematoda</taxon>
        <taxon>Chromadorea</taxon>
        <taxon>Rhabditida</taxon>
        <taxon>Rhabditina</taxon>
        <taxon>Rhabditomorpha</taxon>
        <taxon>Strongyloidea</taxon>
        <taxon>Ancylostomatidae</taxon>
        <taxon>Bunostominae</taxon>
        <taxon>Necator</taxon>
    </lineage>
</organism>
<dbReference type="Proteomes" id="UP001303046">
    <property type="component" value="Unassembled WGS sequence"/>
</dbReference>
<reference evidence="2 3" key="1">
    <citation type="submission" date="2023-08" db="EMBL/GenBank/DDBJ databases">
        <title>A Necator americanus chromosomal reference genome.</title>
        <authorList>
            <person name="Ilik V."/>
            <person name="Petrzelkova K.J."/>
            <person name="Pardy F."/>
            <person name="Fuh T."/>
            <person name="Niatou-Singa F.S."/>
            <person name="Gouil Q."/>
            <person name="Baker L."/>
            <person name="Ritchie M.E."/>
            <person name="Jex A.R."/>
            <person name="Gazzola D."/>
            <person name="Li H."/>
            <person name="Toshio Fujiwara R."/>
            <person name="Zhan B."/>
            <person name="Aroian R.V."/>
            <person name="Pafco B."/>
            <person name="Schwarz E.M."/>
        </authorList>
    </citation>
    <scope>NUCLEOTIDE SEQUENCE [LARGE SCALE GENOMIC DNA]</scope>
    <source>
        <strain evidence="2 3">Aroian</strain>
        <tissue evidence="2">Whole animal</tissue>
    </source>
</reference>
<proteinExistence type="predicted"/>
<dbReference type="EMBL" id="JAVFWL010000003">
    <property type="protein sequence ID" value="KAK6745703.1"/>
    <property type="molecule type" value="Genomic_DNA"/>
</dbReference>
<gene>
    <name evidence="2" type="primary">Necator_chrIII.g12820</name>
    <name evidence="2" type="ORF">RB195_012053</name>
</gene>